<evidence type="ECO:0000256" key="2">
    <source>
        <dbReference type="ARBA" id="ARBA00023163"/>
    </source>
</evidence>
<dbReference type="EMBL" id="LSRQ01000512">
    <property type="protein sequence ID" value="OAY82353.1"/>
    <property type="molecule type" value="Genomic_DNA"/>
</dbReference>
<dbReference type="Pfam" id="PF03514">
    <property type="entry name" value="GRAS"/>
    <property type="match status" value="1"/>
</dbReference>
<reference evidence="5 6" key="1">
    <citation type="journal article" date="2016" name="DNA Res.">
        <title>The draft genome of MD-2 pineapple using hybrid error correction of long reads.</title>
        <authorList>
            <person name="Redwan R.M."/>
            <person name="Saidin A."/>
            <person name="Kumar S.V."/>
        </authorList>
    </citation>
    <scope>NUCLEOTIDE SEQUENCE [LARGE SCALE GENOMIC DNA]</scope>
    <source>
        <strain evidence="6">cv. MD2</strain>
        <tissue evidence="5">Leaf</tissue>
    </source>
</reference>
<name>A0A199VZE4_ANACO</name>
<protein>
    <submittedName>
        <fullName evidence="5">Nodulation-signaling pathway 2 protein</fullName>
    </submittedName>
</protein>
<comment type="caution">
    <text evidence="3">Lacks conserved residue(s) required for the propagation of feature annotation.</text>
</comment>
<dbReference type="PROSITE" id="PS50985">
    <property type="entry name" value="GRAS"/>
    <property type="match status" value="1"/>
</dbReference>
<feature type="region of interest" description="Disordered" evidence="4">
    <location>
        <begin position="77"/>
        <end position="97"/>
    </location>
</feature>
<dbReference type="AlphaFoldDB" id="A0A199VZE4"/>
<organism evidence="5 6">
    <name type="scientific">Ananas comosus</name>
    <name type="common">Pineapple</name>
    <name type="synonym">Ananas ananas</name>
    <dbReference type="NCBI Taxonomy" id="4615"/>
    <lineage>
        <taxon>Eukaryota</taxon>
        <taxon>Viridiplantae</taxon>
        <taxon>Streptophyta</taxon>
        <taxon>Embryophyta</taxon>
        <taxon>Tracheophyta</taxon>
        <taxon>Spermatophyta</taxon>
        <taxon>Magnoliopsida</taxon>
        <taxon>Liliopsida</taxon>
        <taxon>Poales</taxon>
        <taxon>Bromeliaceae</taxon>
        <taxon>Bromelioideae</taxon>
        <taxon>Ananas</taxon>
    </lineage>
</organism>
<evidence type="ECO:0000313" key="6">
    <source>
        <dbReference type="Proteomes" id="UP000092600"/>
    </source>
</evidence>
<evidence type="ECO:0000256" key="3">
    <source>
        <dbReference type="PROSITE-ProRule" id="PRU01191"/>
    </source>
</evidence>
<feature type="region of interest" description="SAW" evidence="3">
    <location>
        <begin position="414"/>
        <end position="491"/>
    </location>
</feature>
<feature type="region of interest" description="VHIID" evidence="3">
    <location>
        <begin position="188"/>
        <end position="253"/>
    </location>
</feature>
<feature type="region of interest" description="Leucine repeat II (LRII)" evidence="3">
    <location>
        <begin position="269"/>
        <end position="301"/>
    </location>
</feature>
<dbReference type="PANTHER" id="PTHR31636">
    <property type="entry name" value="OSJNBA0084A10.13 PROTEIN-RELATED"/>
    <property type="match status" value="1"/>
</dbReference>
<proteinExistence type="inferred from homology"/>
<keyword evidence="1" id="KW-0805">Transcription regulation</keyword>
<feature type="short sequence motif" description="VHIID" evidence="3">
    <location>
        <begin position="219"/>
        <end position="223"/>
    </location>
</feature>
<dbReference type="STRING" id="4615.A0A199VZE4"/>
<comment type="caution">
    <text evidence="5">The sequence shown here is derived from an EMBL/GenBank/DDBJ whole genome shotgun (WGS) entry which is preliminary data.</text>
</comment>
<comment type="similarity">
    <text evidence="3">Belongs to the GRAS family.</text>
</comment>
<accession>A0A199VZE4</accession>
<keyword evidence="2" id="KW-0804">Transcription</keyword>
<dbReference type="InterPro" id="IPR005202">
    <property type="entry name" value="TF_GRAS"/>
</dbReference>
<evidence type="ECO:0000256" key="4">
    <source>
        <dbReference type="SAM" id="MobiDB-lite"/>
    </source>
</evidence>
<evidence type="ECO:0000313" key="5">
    <source>
        <dbReference type="EMBL" id="OAY82353.1"/>
    </source>
</evidence>
<feature type="compositionally biased region" description="Low complexity" evidence="4">
    <location>
        <begin position="79"/>
        <end position="88"/>
    </location>
</feature>
<evidence type="ECO:0000256" key="1">
    <source>
        <dbReference type="ARBA" id="ARBA00023015"/>
    </source>
</evidence>
<dbReference type="Proteomes" id="UP000092600">
    <property type="component" value="Unassembled WGS sequence"/>
</dbReference>
<gene>
    <name evidence="5" type="ORF">ACMD2_26998</name>
</gene>
<sequence length="532" mass="56685">MEEGGDLEISGCGSTTTTTTVDDDIGCYWNHWSPVADLGTFCANDHEFRSLMESMMSDDMDCEDGVGALTDAACTPSVTTTTGSTSTGLPADEPSHDEKGMRLVHLLMGAAEALTGPHRSRELARVILVRLKELVSTAGGSNMERLAAHFTDALQGLLDGSHPTAGTRTAHRDNNHHHHNPADVLTAFQLLQDMSPYVKFGHFTANQAILEAVSGERRVHIIDYDIAEGVQWASLMQAMVSRHDGPPPPHLRITAVARGGSGGSRGALETGRRLAAFAASLGQPFSFGQCRLDADEHFRPAGVRVVKGEVVLANCALHHAAATSACMPKQSARSVLSFLLGAAELGARVVTMVEEEVGEDRDEGGGFVERFMEELHRYSALWDSLEAGFPTQCCRVRGLVERVILGPKIAGAVGRAFRGGGGEGEGEGKGGWGEWMRGVGFKGVDISCFNHCQARLLLGLFNDGYRVEEDGPNKLVLGWKAQRLLSASVWSPPPSPSLPASPASVLPSAGGFVAGLGLEDYDSFLIEPFGLV</sequence>